<evidence type="ECO:0000313" key="3">
    <source>
        <dbReference type="Proteomes" id="UP000291084"/>
    </source>
</evidence>
<proteinExistence type="predicted"/>
<evidence type="ECO:0000256" key="1">
    <source>
        <dbReference type="SAM" id="MobiDB-lite"/>
    </source>
</evidence>
<accession>A0A0S3TBI4</accession>
<evidence type="ECO:0000313" key="2">
    <source>
        <dbReference type="EMBL" id="BAU02530.1"/>
    </source>
</evidence>
<feature type="region of interest" description="Disordered" evidence="1">
    <location>
        <begin position="14"/>
        <end position="39"/>
    </location>
</feature>
<feature type="region of interest" description="Disordered" evidence="1">
    <location>
        <begin position="58"/>
        <end position="79"/>
    </location>
</feature>
<sequence length="79" mass="8517">MAVRIDERKVGIGTSFSPLRSVPDAGNSPKLRGSPEKKERPLKFSLMLVEGVTLTSFSDKVGGSGDKVGGDEIRVRRES</sequence>
<dbReference type="Proteomes" id="UP000291084">
    <property type="component" value="Chromosome 11"/>
</dbReference>
<dbReference type="AlphaFoldDB" id="A0A0S3TBI4"/>
<keyword evidence="3" id="KW-1185">Reference proteome</keyword>
<dbReference type="OrthoDB" id="769821at2759"/>
<feature type="compositionally biased region" description="Basic and acidic residues" evidence="1">
    <location>
        <begin position="68"/>
        <end position="79"/>
    </location>
</feature>
<name>A0A0S3TBI4_PHAAN</name>
<reference evidence="2 3" key="1">
    <citation type="journal article" date="2015" name="Sci. Rep.">
        <title>The power of single molecule real-time sequencing technology in the de novo assembly of a eukaryotic genome.</title>
        <authorList>
            <person name="Sakai H."/>
            <person name="Naito K."/>
            <person name="Ogiso-Tanaka E."/>
            <person name="Takahashi Y."/>
            <person name="Iseki K."/>
            <person name="Muto C."/>
            <person name="Satou K."/>
            <person name="Teruya K."/>
            <person name="Shiroma A."/>
            <person name="Shimoji M."/>
            <person name="Hirano T."/>
            <person name="Itoh T."/>
            <person name="Kaga A."/>
            <person name="Tomooka N."/>
        </authorList>
    </citation>
    <scope>NUCLEOTIDE SEQUENCE [LARGE SCALE GENOMIC DNA]</scope>
    <source>
        <strain evidence="3">cv. Shumari</strain>
    </source>
</reference>
<gene>
    <name evidence="2" type="primary">Vigan.11G207800</name>
    <name evidence="2" type="ORF">VIGAN_11207800</name>
</gene>
<organism evidence="2 3">
    <name type="scientific">Vigna angularis var. angularis</name>
    <dbReference type="NCBI Taxonomy" id="157739"/>
    <lineage>
        <taxon>Eukaryota</taxon>
        <taxon>Viridiplantae</taxon>
        <taxon>Streptophyta</taxon>
        <taxon>Embryophyta</taxon>
        <taxon>Tracheophyta</taxon>
        <taxon>Spermatophyta</taxon>
        <taxon>Magnoliopsida</taxon>
        <taxon>eudicotyledons</taxon>
        <taxon>Gunneridae</taxon>
        <taxon>Pentapetalae</taxon>
        <taxon>rosids</taxon>
        <taxon>fabids</taxon>
        <taxon>Fabales</taxon>
        <taxon>Fabaceae</taxon>
        <taxon>Papilionoideae</taxon>
        <taxon>50 kb inversion clade</taxon>
        <taxon>NPAAA clade</taxon>
        <taxon>indigoferoid/millettioid clade</taxon>
        <taxon>Phaseoleae</taxon>
        <taxon>Vigna</taxon>
    </lineage>
</organism>
<dbReference type="EMBL" id="AP015044">
    <property type="protein sequence ID" value="BAU02530.1"/>
    <property type="molecule type" value="Genomic_DNA"/>
</dbReference>
<protein>
    <submittedName>
        <fullName evidence="2">Uncharacterized protein</fullName>
    </submittedName>
</protein>